<name>A0ABP6Z2A6_9ACTN</name>
<dbReference type="Proteomes" id="UP001500707">
    <property type="component" value="Unassembled WGS sequence"/>
</dbReference>
<comment type="caution">
    <text evidence="2">The sequence shown here is derived from an EMBL/GenBank/DDBJ whole genome shotgun (WGS) entry which is preliminary data.</text>
</comment>
<evidence type="ECO:0000313" key="3">
    <source>
        <dbReference type="Proteomes" id="UP001500707"/>
    </source>
</evidence>
<evidence type="ECO:0000259" key="1">
    <source>
        <dbReference type="Pfam" id="PF13546"/>
    </source>
</evidence>
<dbReference type="RefSeq" id="WP_346186809.1">
    <property type="nucleotide sequence ID" value="NZ_BAABCE010000045.1"/>
</dbReference>
<sequence length="409" mass="46057">MDMHEVSRLRAGLGLFVEDVFASVPRKDQRTKGECYLRGLMLDGRRKSIQPMAKRLPDGNMQALQQFVNQSPWQWTPVRRRVAERLVRVVKPEVWVIDDVSFPKCGRASVGVARQYCGALGKRANCQVAVSVHAATDMASCPLEWELFLPEEWAYDLPRRTAAGVPEEVGHVTKPRLALGLLGRLAGWLGSVPVLVADAGYGRSVSFRLVLEERGWSYVMAVEPKEIARPADAVPSLPLYQGLGPPTLPRYREPARPLHQLVEADACFETVTWRQGSKGSMTSRFAVLQVRPSGKEATRTAQEQAGGRSRWDGVLPLRTLLVEQPEEADEPTNYWMSNLPVTTPVADLVRFAKMRWRVEHDYRELKHGLGLDHFEGRTWRGWHHHVTLVTAAQAFLTLRRYDPKALTTA</sequence>
<gene>
    <name evidence="2" type="ORF">GCM10022295_92120</name>
</gene>
<organism evidence="2 3">
    <name type="scientific">Streptomyces osmaniensis</name>
    <dbReference type="NCBI Taxonomy" id="593134"/>
    <lineage>
        <taxon>Bacteria</taxon>
        <taxon>Bacillati</taxon>
        <taxon>Actinomycetota</taxon>
        <taxon>Actinomycetes</taxon>
        <taxon>Kitasatosporales</taxon>
        <taxon>Streptomycetaceae</taxon>
        <taxon>Streptomyces</taxon>
    </lineage>
</organism>
<dbReference type="InterPro" id="IPR039365">
    <property type="entry name" value="IS701-like"/>
</dbReference>
<dbReference type="Pfam" id="PF13546">
    <property type="entry name" value="DDE_5"/>
    <property type="match status" value="1"/>
</dbReference>
<reference evidence="3" key="1">
    <citation type="journal article" date="2019" name="Int. J. Syst. Evol. Microbiol.">
        <title>The Global Catalogue of Microorganisms (GCM) 10K type strain sequencing project: providing services to taxonomists for standard genome sequencing and annotation.</title>
        <authorList>
            <consortium name="The Broad Institute Genomics Platform"/>
            <consortium name="The Broad Institute Genome Sequencing Center for Infectious Disease"/>
            <person name="Wu L."/>
            <person name="Ma J."/>
        </authorList>
    </citation>
    <scope>NUCLEOTIDE SEQUENCE [LARGE SCALE GENOMIC DNA]</scope>
    <source>
        <strain evidence="3">JCM 17656</strain>
    </source>
</reference>
<keyword evidence="3" id="KW-1185">Reference proteome</keyword>
<dbReference type="PANTHER" id="PTHR33627:SF1">
    <property type="entry name" value="TRANSPOSASE"/>
    <property type="match status" value="1"/>
</dbReference>
<dbReference type="InterPro" id="IPR038721">
    <property type="entry name" value="IS701-like_DDE_dom"/>
</dbReference>
<dbReference type="NCBIfam" id="NF033540">
    <property type="entry name" value="transpos_IS701"/>
    <property type="match status" value="1"/>
</dbReference>
<feature type="domain" description="Transposase IS701-like DDE" evidence="1">
    <location>
        <begin position="20"/>
        <end position="279"/>
    </location>
</feature>
<proteinExistence type="predicted"/>
<dbReference type="EMBL" id="BAABCE010000045">
    <property type="protein sequence ID" value="GAA3596988.1"/>
    <property type="molecule type" value="Genomic_DNA"/>
</dbReference>
<dbReference type="PANTHER" id="PTHR33627">
    <property type="entry name" value="TRANSPOSASE"/>
    <property type="match status" value="1"/>
</dbReference>
<accession>A0ABP6Z2A6</accession>
<evidence type="ECO:0000313" key="2">
    <source>
        <dbReference type="EMBL" id="GAA3596988.1"/>
    </source>
</evidence>
<protein>
    <submittedName>
        <fullName evidence="2">IS701-like element ISBj6 family transposase</fullName>
    </submittedName>
</protein>